<comment type="caution">
    <text evidence="19">The sequence shown here is derived from an EMBL/GenBank/DDBJ whole genome shotgun (WGS) entry which is preliminary data.</text>
</comment>
<dbReference type="NCBIfam" id="NF004776">
    <property type="entry name" value="PRK06116.1"/>
    <property type="match status" value="1"/>
</dbReference>
<feature type="binding site" evidence="13">
    <location>
        <position position="54"/>
    </location>
    <ligand>
        <name>FAD</name>
        <dbReference type="ChEBI" id="CHEBI:57692"/>
    </ligand>
</feature>
<dbReference type="GO" id="GO:0050661">
    <property type="term" value="F:NADP binding"/>
    <property type="evidence" value="ECO:0007669"/>
    <property type="project" value="InterPro"/>
</dbReference>
<keyword evidence="16" id="KW-0521">NADP</keyword>
<organism evidence="19 20">
    <name type="scientific">Basidiobolus meristosporus CBS 931.73</name>
    <dbReference type="NCBI Taxonomy" id="1314790"/>
    <lineage>
        <taxon>Eukaryota</taxon>
        <taxon>Fungi</taxon>
        <taxon>Fungi incertae sedis</taxon>
        <taxon>Zoopagomycota</taxon>
        <taxon>Entomophthoromycotina</taxon>
        <taxon>Basidiobolomycetes</taxon>
        <taxon>Basidiobolales</taxon>
        <taxon>Basidiobolaceae</taxon>
        <taxon>Basidiobolus</taxon>
    </lineage>
</organism>
<evidence type="ECO:0000256" key="13">
    <source>
        <dbReference type="PIRSR" id="PIRSR000350-3"/>
    </source>
</evidence>
<dbReference type="GO" id="GO:0050660">
    <property type="term" value="F:flavin adenine dinucleotide binding"/>
    <property type="evidence" value="ECO:0007669"/>
    <property type="project" value="InterPro"/>
</dbReference>
<evidence type="ECO:0000256" key="5">
    <source>
        <dbReference type="ARBA" id="ARBA00022630"/>
    </source>
</evidence>
<keyword evidence="6 13" id="KW-0274">FAD</keyword>
<evidence type="ECO:0000256" key="9">
    <source>
        <dbReference type="ARBA" id="ARBA00023284"/>
    </source>
</evidence>
<comment type="subunit">
    <text evidence="2">Homodimer.</text>
</comment>
<proteinExistence type="inferred from homology"/>
<dbReference type="PANTHER" id="PTHR42737">
    <property type="entry name" value="GLUTATHIONE REDUCTASE"/>
    <property type="match status" value="1"/>
</dbReference>
<dbReference type="InterPro" id="IPR046952">
    <property type="entry name" value="GSHR/TRXR-like"/>
</dbReference>
<keyword evidence="5 15" id="KW-0285">Flavoprotein</keyword>
<feature type="binding site" evidence="13">
    <location>
        <begin position="178"/>
        <end position="185"/>
    </location>
    <ligand>
        <name>NAD(+)</name>
        <dbReference type="ChEBI" id="CHEBI:57540"/>
    </ligand>
</feature>
<evidence type="ECO:0000256" key="6">
    <source>
        <dbReference type="ARBA" id="ARBA00022827"/>
    </source>
</evidence>
<dbReference type="InterPro" id="IPR004099">
    <property type="entry name" value="Pyr_nucl-diS_OxRdtase_dimer"/>
</dbReference>
<comment type="similarity">
    <text evidence="1 15">Belongs to the class-I pyridine nucleotide-disulfide oxidoreductase family.</text>
</comment>
<feature type="domain" description="FAD/NAD(P)-binding" evidence="18">
    <location>
        <begin position="8"/>
        <end position="326"/>
    </location>
</feature>
<dbReference type="Pfam" id="PF02852">
    <property type="entry name" value="Pyr_redox_dim"/>
    <property type="match status" value="1"/>
</dbReference>
<keyword evidence="8" id="KW-1015">Disulfide bond</keyword>
<dbReference type="PRINTS" id="PR00411">
    <property type="entry name" value="PNDRDTASEI"/>
</dbReference>
<dbReference type="InterPro" id="IPR036188">
    <property type="entry name" value="FAD/NAD-bd_sf"/>
</dbReference>
<dbReference type="InParanoid" id="A0A1Y1Y2G9"/>
<dbReference type="GO" id="GO:0004362">
    <property type="term" value="F:glutathione-disulfide reductase (NADPH) activity"/>
    <property type="evidence" value="ECO:0007669"/>
    <property type="project" value="UniProtKB-EC"/>
</dbReference>
<dbReference type="InterPro" id="IPR016156">
    <property type="entry name" value="FAD/NAD-linked_Rdtase_dimer_sf"/>
</dbReference>
<dbReference type="InterPro" id="IPR001100">
    <property type="entry name" value="Pyr_nuc-diS_OxRdtase"/>
</dbReference>
<dbReference type="EMBL" id="MCFE01000287">
    <property type="protein sequence ID" value="ORX92212.1"/>
    <property type="molecule type" value="Genomic_DNA"/>
</dbReference>
<dbReference type="PRINTS" id="PR00368">
    <property type="entry name" value="FADPNR"/>
</dbReference>
<evidence type="ECO:0000256" key="14">
    <source>
        <dbReference type="PIRSR" id="PIRSR000350-4"/>
    </source>
</evidence>
<evidence type="ECO:0000259" key="17">
    <source>
        <dbReference type="Pfam" id="PF02852"/>
    </source>
</evidence>
<feature type="domain" description="Pyridine nucleotide-disulphide oxidoreductase dimerisation" evidence="17">
    <location>
        <begin position="349"/>
        <end position="459"/>
    </location>
</feature>
<dbReference type="EC" id="1.8.1.7" evidence="3 16"/>
<dbReference type="PROSITE" id="PS00076">
    <property type="entry name" value="PYRIDINE_REDOX_1"/>
    <property type="match status" value="1"/>
</dbReference>
<comment type="cofactor">
    <cofactor evidence="13">
        <name>FAD</name>
        <dbReference type="ChEBI" id="CHEBI:57692"/>
    </cofactor>
    <text evidence="13">Binds 1 FAD per subunit.</text>
</comment>
<keyword evidence="13" id="KW-0520">NAD</keyword>
<keyword evidence="20" id="KW-1185">Reference proteome</keyword>
<dbReference type="InterPro" id="IPR023753">
    <property type="entry name" value="FAD/NAD-binding_dom"/>
</dbReference>
<keyword evidence="16" id="KW-0963">Cytoplasm</keyword>
<dbReference type="PROSITE" id="PS51257">
    <property type="entry name" value="PROKAR_LIPOPROTEIN"/>
    <property type="match status" value="1"/>
</dbReference>
<dbReference type="STRING" id="1314790.A0A1Y1Y2G9"/>
<dbReference type="GO" id="GO:0045454">
    <property type="term" value="P:cell redox homeostasis"/>
    <property type="evidence" value="ECO:0007669"/>
    <property type="project" value="InterPro"/>
</dbReference>
<feature type="disulfide bond" description="Redox-active" evidence="14">
    <location>
        <begin position="45"/>
        <end position="50"/>
    </location>
</feature>
<name>A0A1Y1Y2G9_9FUNG</name>
<dbReference type="GO" id="GO:0006749">
    <property type="term" value="P:glutathione metabolic process"/>
    <property type="evidence" value="ECO:0007669"/>
    <property type="project" value="InterPro"/>
</dbReference>
<evidence type="ECO:0000256" key="15">
    <source>
        <dbReference type="RuleBase" id="RU003691"/>
    </source>
</evidence>
<dbReference type="GO" id="GO:0034599">
    <property type="term" value="P:cellular response to oxidative stress"/>
    <property type="evidence" value="ECO:0007669"/>
    <property type="project" value="TreeGrafter"/>
</dbReference>
<gene>
    <name evidence="19" type="ORF">K493DRAFT_263699</name>
</gene>
<dbReference type="NCBIfam" id="TIGR01421">
    <property type="entry name" value="gluta_reduc_1"/>
    <property type="match status" value="1"/>
</dbReference>
<feature type="binding site" evidence="13">
    <location>
        <position position="311"/>
    </location>
    <ligand>
        <name>FAD</name>
        <dbReference type="ChEBI" id="CHEBI:57692"/>
    </ligand>
</feature>
<dbReference type="OrthoDB" id="5956163at2759"/>
<dbReference type="Gene3D" id="3.30.390.30">
    <property type="match status" value="1"/>
</dbReference>
<evidence type="ECO:0000256" key="16">
    <source>
        <dbReference type="RuleBase" id="RU365016"/>
    </source>
</evidence>
<feature type="active site" description="Proton acceptor" evidence="12">
    <location>
        <position position="449"/>
    </location>
</feature>
<dbReference type="AlphaFoldDB" id="A0A1Y1Y2G9"/>
<dbReference type="PANTHER" id="PTHR42737:SF2">
    <property type="entry name" value="GLUTATHIONE REDUCTASE"/>
    <property type="match status" value="1"/>
</dbReference>
<keyword evidence="13" id="KW-0547">Nucleotide-binding</keyword>
<evidence type="ECO:0000256" key="4">
    <source>
        <dbReference type="ARBA" id="ARBA00017111"/>
    </source>
</evidence>
<dbReference type="Gene3D" id="3.50.50.60">
    <property type="entry name" value="FAD/NAD(P)-binding domain"/>
    <property type="match status" value="2"/>
</dbReference>
<evidence type="ECO:0000256" key="7">
    <source>
        <dbReference type="ARBA" id="ARBA00023002"/>
    </source>
</evidence>
<dbReference type="InterPro" id="IPR012999">
    <property type="entry name" value="Pyr_OxRdtase_I_AS"/>
</dbReference>
<evidence type="ECO:0000256" key="2">
    <source>
        <dbReference type="ARBA" id="ARBA00011738"/>
    </source>
</evidence>
<evidence type="ECO:0000256" key="10">
    <source>
        <dbReference type="ARBA" id="ARBA00049142"/>
    </source>
</evidence>
<dbReference type="SUPFAM" id="SSF51905">
    <property type="entry name" value="FAD/NAD(P)-binding domain"/>
    <property type="match status" value="1"/>
</dbReference>
<evidence type="ECO:0000256" key="12">
    <source>
        <dbReference type="PIRSR" id="PIRSR000350-2"/>
    </source>
</evidence>
<feature type="binding site" evidence="13">
    <location>
        <position position="270"/>
    </location>
    <ligand>
        <name>NAD(+)</name>
        <dbReference type="ChEBI" id="CHEBI:57540"/>
    </ligand>
</feature>
<dbReference type="Proteomes" id="UP000193498">
    <property type="component" value="Unassembled WGS sequence"/>
</dbReference>
<evidence type="ECO:0000256" key="11">
    <source>
        <dbReference type="ARBA" id="ARBA00056905"/>
    </source>
</evidence>
<dbReference type="FunCoup" id="A0A1Y1Y2G9">
    <property type="interactions" value="803"/>
</dbReference>
<evidence type="ECO:0000313" key="19">
    <source>
        <dbReference type="EMBL" id="ORX92212.1"/>
    </source>
</evidence>
<evidence type="ECO:0000256" key="8">
    <source>
        <dbReference type="ARBA" id="ARBA00023157"/>
    </source>
</evidence>
<evidence type="ECO:0000313" key="20">
    <source>
        <dbReference type="Proteomes" id="UP000193498"/>
    </source>
</evidence>
<comment type="subcellular location">
    <subcellularLocation>
        <location evidence="16">Cytoplasm</location>
    </subcellularLocation>
</comment>
<reference evidence="19 20" key="1">
    <citation type="submission" date="2016-07" db="EMBL/GenBank/DDBJ databases">
        <title>Pervasive Adenine N6-methylation of Active Genes in Fungi.</title>
        <authorList>
            <consortium name="DOE Joint Genome Institute"/>
            <person name="Mondo S.J."/>
            <person name="Dannebaum R.O."/>
            <person name="Kuo R.C."/>
            <person name="Labutti K."/>
            <person name="Haridas S."/>
            <person name="Kuo A."/>
            <person name="Salamov A."/>
            <person name="Ahrendt S.R."/>
            <person name="Lipzen A."/>
            <person name="Sullivan W."/>
            <person name="Andreopoulos W.B."/>
            <person name="Clum A."/>
            <person name="Lindquist E."/>
            <person name="Daum C."/>
            <person name="Ramamoorthy G.K."/>
            <person name="Gryganskyi A."/>
            <person name="Culley D."/>
            <person name="Magnuson J.K."/>
            <person name="James T.Y."/>
            <person name="O'Malley M.A."/>
            <person name="Stajich J.E."/>
            <person name="Spatafora J.W."/>
            <person name="Visel A."/>
            <person name="Grigoriev I.V."/>
        </authorList>
    </citation>
    <scope>NUCLEOTIDE SEQUENCE [LARGE SCALE GENOMIC DNA]</scope>
    <source>
        <strain evidence="19 20">CBS 931.73</strain>
    </source>
</reference>
<dbReference type="GO" id="GO:0005739">
    <property type="term" value="C:mitochondrion"/>
    <property type="evidence" value="ECO:0007669"/>
    <property type="project" value="TreeGrafter"/>
</dbReference>
<dbReference type="PIRSF" id="PIRSF000350">
    <property type="entry name" value="Mercury_reductase_MerA"/>
    <property type="match status" value="1"/>
</dbReference>
<dbReference type="InterPro" id="IPR006322">
    <property type="entry name" value="Glutathione_Rdtase_euk/bac"/>
</dbReference>
<dbReference type="FunFam" id="3.30.390.30:FF:000003">
    <property type="entry name" value="Glutathione reductase"/>
    <property type="match status" value="1"/>
</dbReference>
<dbReference type="GO" id="GO:0005829">
    <property type="term" value="C:cytosol"/>
    <property type="evidence" value="ECO:0007669"/>
    <property type="project" value="TreeGrafter"/>
</dbReference>
<evidence type="ECO:0000256" key="1">
    <source>
        <dbReference type="ARBA" id="ARBA00007532"/>
    </source>
</evidence>
<comment type="function">
    <text evidence="11 16">Catalyzes the reduction of glutathione disulfide (GSSG) to reduced glutathione (GSH). Constitutes the major mechanism to maintain a high GSH:GSSG ratio in the cytosol.</text>
</comment>
<sequence>MAPVKKIYDFVVIGGGSGGLACARRASQRGARVALVEEARLGGTCVNVGCVPKKVMFNTSAVQEAIHDAKEYGFNVGNVEFSWPVIKQKRDAYVKRLNGIYASNLEKDSVEFFEGTATFSSKNTVKVNDDVELQAGKILIATGGRPVIPKDVPGADLGISSDGFFELEDIPKRVAVIGSGYIAIELAGIFNSLGAKVTLFTRTNTILRSFDNIIQETILKEMETTGITVVKKSKVHDLKGKNSNEPITVKYTSNEKEDSIEVDTVLWAVGRVPNVENLNLEKAGVNLTEKKFVVCDEYQNTAVDGVYALGDVCGKALLTPVAIAAGRKLADRLFGPETFSTAKLDYDNIPTVVFSHPPSGAIGLTEAEAKKEFGEENVKVYTSKFTNMYNAVTEHKPPTAFKLVVKGKEERVVGLHMVGRGVDEMLQGFGVAVKMGATKADFDNCVAIHPTASEELVTMR</sequence>
<dbReference type="SUPFAM" id="SSF55424">
    <property type="entry name" value="FAD/NAD-linked reductases, dimerisation (C-terminal) domain"/>
    <property type="match status" value="1"/>
</dbReference>
<evidence type="ECO:0000256" key="3">
    <source>
        <dbReference type="ARBA" id="ARBA00012607"/>
    </source>
</evidence>
<keyword evidence="9 15" id="KW-0676">Redox-active center</keyword>
<protein>
    <recommendedName>
        <fullName evidence="4 16">Glutathione reductase</fullName>
        <ecNumber evidence="3 16">1.8.1.7</ecNumber>
    </recommendedName>
</protein>
<dbReference type="Pfam" id="PF07992">
    <property type="entry name" value="Pyr_redox_2"/>
    <property type="match status" value="1"/>
</dbReference>
<comment type="catalytic activity">
    <reaction evidence="10 16">
        <text>2 glutathione + NADP(+) = glutathione disulfide + NADPH + H(+)</text>
        <dbReference type="Rhea" id="RHEA:11740"/>
        <dbReference type="ChEBI" id="CHEBI:15378"/>
        <dbReference type="ChEBI" id="CHEBI:57783"/>
        <dbReference type="ChEBI" id="CHEBI:57925"/>
        <dbReference type="ChEBI" id="CHEBI:58297"/>
        <dbReference type="ChEBI" id="CHEBI:58349"/>
        <dbReference type="EC" id="1.8.1.7"/>
    </reaction>
</comment>
<keyword evidence="7 15" id="KW-0560">Oxidoreductase</keyword>
<evidence type="ECO:0000259" key="18">
    <source>
        <dbReference type="Pfam" id="PF07992"/>
    </source>
</evidence>
<dbReference type="FunFam" id="3.50.50.60:FF:000235">
    <property type="entry name" value="Glutathione reductase"/>
    <property type="match status" value="1"/>
</dbReference>
<accession>A0A1Y1Y2G9</accession>